<evidence type="ECO:0000313" key="2">
    <source>
        <dbReference type="EMBL" id="HIV03874.1"/>
    </source>
</evidence>
<reference evidence="2" key="1">
    <citation type="submission" date="2020-10" db="EMBL/GenBank/DDBJ databases">
        <authorList>
            <person name="Gilroy R."/>
        </authorList>
    </citation>
    <scope>NUCLEOTIDE SEQUENCE</scope>
    <source>
        <strain evidence="2">10669</strain>
    </source>
</reference>
<name>A0A9D1NJQ3_9BACT</name>
<sequence length="332" mass="34284">PAQPRKKNRLLRALKRALIALAALVAVALIVVAFLLGPIVKFAANTFGASLLGVDKCSVGAAKIYPFGGYARFENILVGKPLADGVAFSRDLFSAELIEVDVDVFSLFSQKKVIDSLEVFGISANYEQLASGETNVGVLAKKFAGAPAEETKAAAAPASKETPAPADETAAAPAEEIYIGARFFVVEDVKAAAYIRGVPFSFPTLSANFPHGIGMEENLTPVAFGMKVGGDFVKAVEFFRKSAVGDAARATAEAVSEAAEATAAATKAAARATDDVAGAAVNAVSDAAVLGDDAAKATAEAVSDVAGTLRGLLSGKNSKKKKDGEERQDEEK</sequence>
<evidence type="ECO:0000313" key="3">
    <source>
        <dbReference type="Proteomes" id="UP000886812"/>
    </source>
</evidence>
<dbReference type="AlphaFoldDB" id="A0A9D1NJQ3"/>
<organism evidence="2 3">
    <name type="scientific">Candidatus Spyradosoma merdigallinarum</name>
    <dbReference type="NCBI Taxonomy" id="2840950"/>
    <lineage>
        <taxon>Bacteria</taxon>
        <taxon>Pseudomonadati</taxon>
        <taxon>Verrucomicrobiota</taxon>
        <taxon>Opitutia</taxon>
        <taxon>Opitutia incertae sedis</taxon>
        <taxon>Candidatus Spyradosoma</taxon>
    </lineage>
</organism>
<gene>
    <name evidence="2" type="ORF">IAC75_01840</name>
</gene>
<comment type="caution">
    <text evidence="2">The sequence shown here is derived from an EMBL/GenBank/DDBJ whole genome shotgun (WGS) entry which is preliminary data.</text>
</comment>
<proteinExistence type="predicted"/>
<reference evidence="2" key="2">
    <citation type="journal article" date="2021" name="PeerJ">
        <title>Extensive microbial diversity within the chicken gut microbiome revealed by metagenomics and culture.</title>
        <authorList>
            <person name="Gilroy R."/>
            <person name="Ravi A."/>
            <person name="Getino M."/>
            <person name="Pursley I."/>
            <person name="Horton D.L."/>
            <person name="Alikhan N.F."/>
            <person name="Baker D."/>
            <person name="Gharbi K."/>
            <person name="Hall N."/>
            <person name="Watson M."/>
            <person name="Adriaenssens E.M."/>
            <person name="Foster-Nyarko E."/>
            <person name="Jarju S."/>
            <person name="Secka A."/>
            <person name="Antonio M."/>
            <person name="Oren A."/>
            <person name="Chaudhuri R.R."/>
            <person name="La Ragione R."/>
            <person name="Hildebrand F."/>
            <person name="Pallen M.J."/>
        </authorList>
    </citation>
    <scope>NUCLEOTIDE SEQUENCE</scope>
    <source>
        <strain evidence="2">10669</strain>
    </source>
</reference>
<feature type="compositionally biased region" description="Basic and acidic residues" evidence="1">
    <location>
        <begin position="322"/>
        <end position="332"/>
    </location>
</feature>
<evidence type="ECO:0008006" key="4">
    <source>
        <dbReference type="Google" id="ProtNLM"/>
    </source>
</evidence>
<feature type="region of interest" description="Disordered" evidence="1">
    <location>
        <begin position="313"/>
        <end position="332"/>
    </location>
</feature>
<protein>
    <recommendedName>
        <fullName evidence="4">AsmA domain-containing protein</fullName>
    </recommendedName>
</protein>
<feature type="non-terminal residue" evidence="2">
    <location>
        <position position="1"/>
    </location>
</feature>
<evidence type="ECO:0000256" key="1">
    <source>
        <dbReference type="SAM" id="MobiDB-lite"/>
    </source>
</evidence>
<accession>A0A9D1NJQ3</accession>
<dbReference type="Proteomes" id="UP000886812">
    <property type="component" value="Unassembled WGS sequence"/>
</dbReference>
<dbReference type="EMBL" id="DVOG01000051">
    <property type="protein sequence ID" value="HIV03874.1"/>
    <property type="molecule type" value="Genomic_DNA"/>
</dbReference>